<proteinExistence type="predicted"/>
<sequence length="82" mass="9234">MSWDSIIWDFEAGGNVDKVHEHGLTQDDVENALIDPVSHGISRSSGRDIIWGFALDGRLIAVPYDEIDEFTVKPVTAWYDED</sequence>
<name>A0A1P8WEM3_9PLAN</name>
<dbReference type="Proteomes" id="UP000187735">
    <property type="component" value="Chromosome"/>
</dbReference>
<dbReference type="OrthoDB" id="215621at2"/>
<accession>A0A1P8WEM3</accession>
<keyword evidence="2" id="KW-1185">Reference proteome</keyword>
<dbReference type="RefSeq" id="WP_145944092.1">
    <property type="nucleotide sequence ID" value="NZ_CP017641.1"/>
</dbReference>
<dbReference type="EMBL" id="CP017641">
    <property type="protein sequence ID" value="APZ92467.1"/>
    <property type="molecule type" value="Genomic_DNA"/>
</dbReference>
<dbReference type="AlphaFoldDB" id="A0A1P8WEM3"/>
<evidence type="ECO:0008006" key="3">
    <source>
        <dbReference type="Google" id="ProtNLM"/>
    </source>
</evidence>
<organism evidence="1 2">
    <name type="scientific">Fuerstiella marisgermanici</name>
    <dbReference type="NCBI Taxonomy" id="1891926"/>
    <lineage>
        <taxon>Bacteria</taxon>
        <taxon>Pseudomonadati</taxon>
        <taxon>Planctomycetota</taxon>
        <taxon>Planctomycetia</taxon>
        <taxon>Planctomycetales</taxon>
        <taxon>Planctomycetaceae</taxon>
        <taxon>Fuerstiella</taxon>
    </lineage>
</organism>
<evidence type="ECO:0000313" key="2">
    <source>
        <dbReference type="Proteomes" id="UP000187735"/>
    </source>
</evidence>
<dbReference type="KEGG" id="fmr:Fuma_02078"/>
<gene>
    <name evidence="1" type="ORF">Fuma_02078</name>
</gene>
<evidence type="ECO:0000313" key="1">
    <source>
        <dbReference type="EMBL" id="APZ92467.1"/>
    </source>
</evidence>
<dbReference type="STRING" id="1891926.Fuma_02078"/>
<reference evidence="1 2" key="1">
    <citation type="journal article" date="2016" name="Front. Microbiol.">
        <title>Fuerstia marisgermanicae gen. nov., sp. nov., an Unusual Member of the Phylum Planctomycetes from the German Wadden Sea.</title>
        <authorList>
            <person name="Kohn T."/>
            <person name="Heuer A."/>
            <person name="Jogler M."/>
            <person name="Vollmers J."/>
            <person name="Boedeker C."/>
            <person name="Bunk B."/>
            <person name="Rast P."/>
            <person name="Borchert D."/>
            <person name="Glockner I."/>
            <person name="Freese H.M."/>
            <person name="Klenk H.P."/>
            <person name="Overmann J."/>
            <person name="Kaster A.K."/>
            <person name="Rohde M."/>
            <person name="Wiegand S."/>
            <person name="Jogler C."/>
        </authorList>
    </citation>
    <scope>NUCLEOTIDE SEQUENCE [LARGE SCALE GENOMIC DNA]</scope>
    <source>
        <strain evidence="1 2">NH11</strain>
    </source>
</reference>
<protein>
    <recommendedName>
        <fullName evidence="3">BrnT family toxin</fullName>
    </recommendedName>
</protein>